<evidence type="ECO:0000256" key="2">
    <source>
        <dbReference type="ARBA" id="ARBA00022692"/>
    </source>
</evidence>
<dbReference type="EMBL" id="CYKH01001237">
    <property type="protein sequence ID" value="CUG86082.1"/>
    <property type="molecule type" value="Genomic_DNA"/>
</dbReference>
<proteinExistence type="predicted"/>
<feature type="transmembrane region" description="Helical" evidence="5">
    <location>
        <begin position="145"/>
        <end position="178"/>
    </location>
</feature>
<evidence type="ECO:0000256" key="5">
    <source>
        <dbReference type="SAM" id="Phobius"/>
    </source>
</evidence>
<comment type="subcellular location">
    <subcellularLocation>
        <location evidence="1">Membrane</location>
        <topology evidence="1">Multi-pass membrane protein</topology>
    </subcellularLocation>
</comment>
<keyword evidence="3 5" id="KW-1133">Transmembrane helix</keyword>
<evidence type="ECO:0000256" key="4">
    <source>
        <dbReference type="ARBA" id="ARBA00023136"/>
    </source>
</evidence>
<evidence type="ECO:0000313" key="6">
    <source>
        <dbReference type="EMBL" id="CUG86082.1"/>
    </source>
</evidence>
<dbReference type="OMA" id="YPTGNQW"/>
<dbReference type="PANTHER" id="PTHR10687">
    <property type="entry name" value="SECRETORY CARRIER-ASSOCIATED MEMBRANE PROTEIN SCAMP"/>
    <property type="match status" value="1"/>
</dbReference>
<dbReference type="AlphaFoldDB" id="A0A0S4J7Y6"/>
<gene>
    <name evidence="6" type="ORF">BSAL_06500</name>
</gene>
<name>A0A0S4J7Y6_BODSA</name>
<feature type="transmembrane region" description="Helical" evidence="5">
    <location>
        <begin position="115"/>
        <end position="133"/>
    </location>
</feature>
<dbReference type="Pfam" id="PF04144">
    <property type="entry name" value="SCAMP"/>
    <property type="match status" value="1"/>
</dbReference>
<sequence>MSQEVTIEQVLQKERRVEILRHELNIRSQRADAALTAVLPNFPPRFLCIRPLVRHDIVGDIAPERQRFAKICFGSYIALCVLIFLNIIAAVIGFASPQKDNAGSKSTWGTHFGVSFLYLLGIPGAFMLWYFPLYTGLAKGNSGKYTLASFGVFLAFCFSAFMAVGIFGFGGCGFLFVVAAQTDKRNSATTIVGIIVAVAWAAHAALFLYIWPKMRKCAAIDQVRSLGMDVVPAPQAGGGRPAVPAPGQHAI</sequence>
<dbReference type="InterPro" id="IPR007273">
    <property type="entry name" value="SCAMP"/>
</dbReference>
<dbReference type="OrthoDB" id="242866at2759"/>
<dbReference type="Proteomes" id="UP000051952">
    <property type="component" value="Unassembled WGS sequence"/>
</dbReference>
<evidence type="ECO:0000256" key="1">
    <source>
        <dbReference type="ARBA" id="ARBA00004141"/>
    </source>
</evidence>
<reference evidence="7" key="1">
    <citation type="submission" date="2015-09" db="EMBL/GenBank/DDBJ databases">
        <authorList>
            <consortium name="Pathogen Informatics"/>
        </authorList>
    </citation>
    <scope>NUCLEOTIDE SEQUENCE [LARGE SCALE GENOMIC DNA]</scope>
    <source>
        <strain evidence="7">Lake Konstanz</strain>
    </source>
</reference>
<dbReference type="GO" id="GO:0032588">
    <property type="term" value="C:trans-Golgi network membrane"/>
    <property type="evidence" value="ECO:0007669"/>
    <property type="project" value="TreeGrafter"/>
</dbReference>
<keyword evidence="2 5" id="KW-0812">Transmembrane</keyword>
<keyword evidence="4 5" id="KW-0472">Membrane</keyword>
<evidence type="ECO:0000256" key="3">
    <source>
        <dbReference type="ARBA" id="ARBA00022989"/>
    </source>
</evidence>
<feature type="transmembrane region" description="Helical" evidence="5">
    <location>
        <begin position="190"/>
        <end position="211"/>
    </location>
</feature>
<organism evidence="6 7">
    <name type="scientific">Bodo saltans</name>
    <name type="common">Flagellated protozoan</name>
    <dbReference type="NCBI Taxonomy" id="75058"/>
    <lineage>
        <taxon>Eukaryota</taxon>
        <taxon>Discoba</taxon>
        <taxon>Euglenozoa</taxon>
        <taxon>Kinetoplastea</taxon>
        <taxon>Metakinetoplastina</taxon>
        <taxon>Eubodonida</taxon>
        <taxon>Bodonidae</taxon>
        <taxon>Bodo</taxon>
    </lineage>
</organism>
<dbReference type="PANTHER" id="PTHR10687:SF2">
    <property type="entry name" value="SECRETORY CARRIER-ASSOCIATED MEMBRANE PROTEIN"/>
    <property type="match status" value="1"/>
</dbReference>
<dbReference type="VEuPathDB" id="TriTrypDB:BSAL_06500"/>
<keyword evidence="7" id="KW-1185">Reference proteome</keyword>
<feature type="transmembrane region" description="Helical" evidence="5">
    <location>
        <begin position="73"/>
        <end position="95"/>
    </location>
</feature>
<protein>
    <submittedName>
        <fullName evidence="6">Secretory carrier membrane protein, putative</fullName>
    </submittedName>
</protein>
<dbReference type="GO" id="GO:0015031">
    <property type="term" value="P:protein transport"/>
    <property type="evidence" value="ECO:0007669"/>
    <property type="project" value="InterPro"/>
</dbReference>
<dbReference type="GO" id="GO:0055038">
    <property type="term" value="C:recycling endosome membrane"/>
    <property type="evidence" value="ECO:0007669"/>
    <property type="project" value="TreeGrafter"/>
</dbReference>
<evidence type="ECO:0000313" key="7">
    <source>
        <dbReference type="Proteomes" id="UP000051952"/>
    </source>
</evidence>
<accession>A0A0S4J7Y6</accession>